<dbReference type="GeneID" id="25323400"/>
<dbReference type="HOGENOM" id="CLU_071415_2_0_1"/>
<keyword evidence="7" id="KW-1185">Reference proteome</keyword>
<dbReference type="PANTHER" id="PTHR11717">
    <property type="entry name" value="LOW MOLECULAR WEIGHT PROTEIN TYROSINE PHOSPHATASE"/>
    <property type="match status" value="1"/>
</dbReference>
<feature type="domain" description="Phosphotyrosine protein phosphatase I" evidence="5">
    <location>
        <begin position="10"/>
        <end position="169"/>
    </location>
</feature>
<reference evidence="6 7" key="1">
    <citation type="submission" date="2015-01" db="EMBL/GenBank/DDBJ databases">
        <title>The Genome Sequence of Exophiala xenobiotica CBS118157.</title>
        <authorList>
            <consortium name="The Broad Institute Genomics Platform"/>
            <person name="Cuomo C."/>
            <person name="de Hoog S."/>
            <person name="Gorbushina A."/>
            <person name="Stielow B."/>
            <person name="Teixiera M."/>
            <person name="Abouelleil A."/>
            <person name="Chapman S.B."/>
            <person name="Priest M."/>
            <person name="Young S.K."/>
            <person name="Wortman J."/>
            <person name="Nusbaum C."/>
            <person name="Birren B."/>
        </authorList>
    </citation>
    <scope>NUCLEOTIDE SEQUENCE [LARGE SCALE GENOMIC DNA]</scope>
    <source>
        <strain evidence="6 7">CBS 118157</strain>
    </source>
</reference>
<dbReference type="InterPro" id="IPR036196">
    <property type="entry name" value="Ptyr_pPase_sf"/>
</dbReference>
<dbReference type="InterPro" id="IPR050438">
    <property type="entry name" value="LMW_PTPase"/>
</dbReference>
<dbReference type="InterPro" id="IPR017867">
    <property type="entry name" value="Tyr_phospatase_low_mol_wt"/>
</dbReference>
<dbReference type="Proteomes" id="UP000054342">
    <property type="component" value="Unassembled WGS sequence"/>
</dbReference>
<evidence type="ECO:0000259" key="5">
    <source>
        <dbReference type="SMART" id="SM00226"/>
    </source>
</evidence>
<dbReference type="PANTHER" id="PTHR11717:SF7">
    <property type="entry name" value="LOW MOLECULAR WEIGHT PHOSPHOTYROSINE PROTEIN PHOSPHATASE"/>
    <property type="match status" value="1"/>
</dbReference>
<dbReference type="OrthoDB" id="3388at2759"/>
<protein>
    <recommendedName>
        <fullName evidence="5">Phosphotyrosine protein phosphatase I domain-containing protein</fullName>
    </recommendedName>
</protein>
<dbReference type="InterPro" id="IPR023485">
    <property type="entry name" value="Ptyr_pPase"/>
</dbReference>
<dbReference type="Gene3D" id="3.40.50.2300">
    <property type="match status" value="1"/>
</dbReference>
<dbReference type="GO" id="GO:0004725">
    <property type="term" value="F:protein tyrosine phosphatase activity"/>
    <property type="evidence" value="ECO:0007669"/>
    <property type="project" value="InterPro"/>
</dbReference>
<evidence type="ECO:0000256" key="4">
    <source>
        <dbReference type="PIRSR" id="PIRSR617867-1"/>
    </source>
</evidence>
<keyword evidence="3" id="KW-0904">Protein phosphatase</keyword>
<evidence type="ECO:0000256" key="1">
    <source>
        <dbReference type="ARBA" id="ARBA00011063"/>
    </source>
</evidence>
<dbReference type="AlphaFoldDB" id="A0A0D2DGC2"/>
<feature type="active site" description="Proton donor" evidence="4">
    <location>
        <position position="143"/>
    </location>
</feature>
<evidence type="ECO:0000313" key="6">
    <source>
        <dbReference type="EMBL" id="KIW61362.1"/>
    </source>
</evidence>
<gene>
    <name evidence="6" type="ORF">PV05_01492</name>
</gene>
<feature type="active site" evidence="4">
    <location>
        <position position="22"/>
    </location>
</feature>
<dbReference type="PRINTS" id="PR00719">
    <property type="entry name" value="LMWPTPASE"/>
</dbReference>
<organism evidence="6 7">
    <name type="scientific">Exophiala xenobiotica</name>
    <dbReference type="NCBI Taxonomy" id="348802"/>
    <lineage>
        <taxon>Eukaryota</taxon>
        <taxon>Fungi</taxon>
        <taxon>Dikarya</taxon>
        <taxon>Ascomycota</taxon>
        <taxon>Pezizomycotina</taxon>
        <taxon>Eurotiomycetes</taxon>
        <taxon>Chaetothyriomycetidae</taxon>
        <taxon>Chaetothyriales</taxon>
        <taxon>Herpotrichiellaceae</taxon>
        <taxon>Exophiala</taxon>
    </lineage>
</organism>
<sequence length="175" mass="19857">MTDPTSTDKVSVLFVCLGNICRSTMAEGVFRSLTKSHPRVGSIDSAGTGAYHVDDPPDDRTMDTLRRNGITDYDHGARQVKTQDFFEYDYIFAMDGYNLRDLQKLQRRIEAKGQAEKIRANVMMFGEFHGGKSKKSKAEEVIDPYYGADNGFDVVYEQVTRFSNTFLEQVLDIKE</sequence>
<evidence type="ECO:0000313" key="7">
    <source>
        <dbReference type="Proteomes" id="UP000054342"/>
    </source>
</evidence>
<evidence type="ECO:0000256" key="2">
    <source>
        <dbReference type="ARBA" id="ARBA00022801"/>
    </source>
</evidence>
<proteinExistence type="inferred from homology"/>
<dbReference type="Pfam" id="PF01451">
    <property type="entry name" value="LMWPc"/>
    <property type="match status" value="1"/>
</dbReference>
<keyword evidence="2" id="KW-0378">Hydrolase</keyword>
<feature type="active site" description="Nucleophile" evidence="4">
    <location>
        <position position="16"/>
    </location>
</feature>
<dbReference type="CDD" id="cd16343">
    <property type="entry name" value="LMWPTP"/>
    <property type="match status" value="1"/>
</dbReference>
<comment type="similarity">
    <text evidence="1">Belongs to the low molecular weight phosphotyrosine protein phosphatase family.</text>
</comment>
<dbReference type="SMART" id="SM00226">
    <property type="entry name" value="LMWPc"/>
    <property type="match status" value="1"/>
</dbReference>
<dbReference type="STRING" id="348802.A0A0D2DGC2"/>
<accession>A0A0D2DGC2</accession>
<dbReference type="RefSeq" id="XP_013321946.1">
    <property type="nucleotide sequence ID" value="XM_013466492.1"/>
</dbReference>
<evidence type="ECO:0000256" key="3">
    <source>
        <dbReference type="ARBA" id="ARBA00022912"/>
    </source>
</evidence>
<dbReference type="EMBL" id="KN847317">
    <property type="protein sequence ID" value="KIW61362.1"/>
    <property type="molecule type" value="Genomic_DNA"/>
</dbReference>
<dbReference type="SUPFAM" id="SSF52788">
    <property type="entry name" value="Phosphotyrosine protein phosphatases I"/>
    <property type="match status" value="1"/>
</dbReference>
<name>A0A0D2DGC2_9EURO</name>